<feature type="transmembrane region" description="Helical" evidence="9">
    <location>
        <begin position="428"/>
        <end position="446"/>
    </location>
</feature>
<dbReference type="EMBL" id="JAJCGD010000033">
    <property type="protein sequence ID" value="MCB6829034.1"/>
    <property type="molecule type" value="Genomic_DNA"/>
</dbReference>
<dbReference type="PANTHER" id="PTHR48020">
    <property type="entry name" value="PROTON MYO-INOSITOL COTRANSPORTER"/>
    <property type="match status" value="1"/>
</dbReference>
<dbReference type="Pfam" id="PF00083">
    <property type="entry name" value="Sugar_tr"/>
    <property type="match status" value="1"/>
</dbReference>
<comment type="caution">
    <text evidence="11">The sequence shown here is derived from an EMBL/GenBank/DDBJ whole genome shotgun (WGS) entry which is preliminary data.</text>
</comment>
<evidence type="ECO:0000256" key="8">
    <source>
        <dbReference type="RuleBase" id="RU003346"/>
    </source>
</evidence>
<evidence type="ECO:0000256" key="6">
    <source>
        <dbReference type="ARBA" id="ARBA00022989"/>
    </source>
</evidence>
<dbReference type="CDD" id="cd17359">
    <property type="entry name" value="MFS_XylE_like"/>
    <property type="match status" value="1"/>
</dbReference>
<evidence type="ECO:0000313" key="12">
    <source>
        <dbReference type="Proteomes" id="UP001198190"/>
    </source>
</evidence>
<evidence type="ECO:0000256" key="1">
    <source>
        <dbReference type="ARBA" id="ARBA00004651"/>
    </source>
</evidence>
<reference evidence="11" key="1">
    <citation type="submission" date="2021-10" db="EMBL/GenBank/DDBJ databases">
        <title>Collection of gut derived symbiotic bacterial strains cultured from healthy donors.</title>
        <authorList>
            <person name="Lin H."/>
            <person name="Littmann E."/>
            <person name="Claire K."/>
            <person name="Pamer E."/>
        </authorList>
    </citation>
    <scope>NUCLEOTIDE SEQUENCE</scope>
    <source>
        <strain evidence="11">MSK.7.16</strain>
    </source>
</reference>
<evidence type="ECO:0000259" key="10">
    <source>
        <dbReference type="PROSITE" id="PS50850"/>
    </source>
</evidence>
<feature type="transmembrane region" description="Helical" evidence="9">
    <location>
        <begin position="178"/>
        <end position="198"/>
    </location>
</feature>
<evidence type="ECO:0000256" key="9">
    <source>
        <dbReference type="SAM" id="Phobius"/>
    </source>
</evidence>
<dbReference type="Gene3D" id="1.20.1250.20">
    <property type="entry name" value="MFS general substrate transporter like domains"/>
    <property type="match status" value="1"/>
</dbReference>
<dbReference type="GO" id="GO:0005886">
    <property type="term" value="C:plasma membrane"/>
    <property type="evidence" value="ECO:0007669"/>
    <property type="project" value="UniProtKB-SubCell"/>
</dbReference>
<dbReference type="PANTHER" id="PTHR48020:SF12">
    <property type="entry name" value="PROTON MYO-INOSITOL COTRANSPORTER"/>
    <property type="match status" value="1"/>
</dbReference>
<dbReference type="PROSITE" id="PS00216">
    <property type="entry name" value="SUGAR_TRANSPORT_1"/>
    <property type="match status" value="1"/>
</dbReference>
<keyword evidence="7 9" id="KW-0472">Membrane</keyword>
<evidence type="ECO:0000256" key="3">
    <source>
        <dbReference type="ARBA" id="ARBA00022448"/>
    </source>
</evidence>
<feature type="transmembrane region" description="Helical" evidence="9">
    <location>
        <begin position="154"/>
        <end position="172"/>
    </location>
</feature>
<keyword evidence="5 9" id="KW-0812">Transmembrane</keyword>
<organism evidence="11 12">
    <name type="scientific">Megamonas funiformis</name>
    <dbReference type="NCBI Taxonomy" id="437897"/>
    <lineage>
        <taxon>Bacteria</taxon>
        <taxon>Bacillati</taxon>
        <taxon>Bacillota</taxon>
        <taxon>Negativicutes</taxon>
        <taxon>Selenomonadales</taxon>
        <taxon>Selenomonadaceae</taxon>
        <taxon>Megamonas</taxon>
    </lineage>
</organism>
<proteinExistence type="inferred from homology"/>
<dbReference type="SUPFAM" id="SSF103473">
    <property type="entry name" value="MFS general substrate transporter"/>
    <property type="match status" value="1"/>
</dbReference>
<dbReference type="GO" id="GO:0022857">
    <property type="term" value="F:transmembrane transporter activity"/>
    <property type="evidence" value="ECO:0007669"/>
    <property type="project" value="InterPro"/>
</dbReference>
<evidence type="ECO:0000256" key="2">
    <source>
        <dbReference type="ARBA" id="ARBA00010992"/>
    </source>
</evidence>
<feature type="transmembrane region" description="Helical" evidence="9">
    <location>
        <begin position="262"/>
        <end position="286"/>
    </location>
</feature>
<feature type="transmembrane region" description="Helical" evidence="9">
    <location>
        <begin position="20"/>
        <end position="44"/>
    </location>
</feature>
<feature type="domain" description="Major facilitator superfamily (MFS) profile" evidence="10">
    <location>
        <begin position="20"/>
        <end position="450"/>
    </location>
</feature>
<feature type="transmembrane region" description="Helical" evidence="9">
    <location>
        <begin position="330"/>
        <end position="347"/>
    </location>
</feature>
<protein>
    <submittedName>
        <fullName evidence="11">Sugar porter family MFS transporter</fullName>
    </submittedName>
</protein>
<dbReference type="AlphaFoldDB" id="A0AAW4U8Y6"/>
<feature type="transmembrane region" description="Helical" evidence="9">
    <location>
        <begin position="113"/>
        <end position="134"/>
    </location>
</feature>
<dbReference type="NCBIfam" id="TIGR00879">
    <property type="entry name" value="SP"/>
    <property type="match status" value="1"/>
</dbReference>
<dbReference type="InterPro" id="IPR003663">
    <property type="entry name" value="Sugar/inositol_transpt"/>
</dbReference>
<comment type="subcellular location">
    <subcellularLocation>
        <location evidence="1">Cell membrane</location>
        <topology evidence="1">Multi-pass membrane protein</topology>
    </subcellularLocation>
</comment>
<comment type="similarity">
    <text evidence="2 8">Belongs to the major facilitator superfamily. Sugar transporter (TC 2.A.1.1) family.</text>
</comment>
<keyword evidence="6 9" id="KW-1133">Transmembrane helix</keyword>
<evidence type="ECO:0000313" key="11">
    <source>
        <dbReference type="EMBL" id="MCB6829034.1"/>
    </source>
</evidence>
<name>A0AAW4U8Y6_9FIRM</name>
<feature type="transmembrane region" description="Helical" evidence="9">
    <location>
        <begin position="395"/>
        <end position="422"/>
    </location>
</feature>
<dbReference type="InterPro" id="IPR005829">
    <property type="entry name" value="Sugar_transporter_CS"/>
</dbReference>
<evidence type="ECO:0000256" key="5">
    <source>
        <dbReference type="ARBA" id="ARBA00022692"/>
    </source>
</evidence>
<dbReference type="InterPro" id="IPR050814">
    <property type="entry name" value="Myo-inositol_Transporter"/>
</dbReference>
<evidence type="ECO:0000256" key="4">
    <source>
        <dbReference type="ARBA" id="ARBA00022475"/>
    </source>
</evidence>
<evidence type="ECO:0000256" key="7">
    <source>
        <dbReference type="ARBA" id="ARBA00023136"/>
    </source>
</evidence>
<feature type="transmembrane region" description="Helical" evidence="9">
    <location>
        <begin position="89"/>
        <end position="107"/>
    </location>
</feature>
<gene>
    <name evidence="11" type="ORF">LIY65_10045</name>
</gene>
<keyword evidence="4" id="KW-1003">Cell membrane</keyword>
<feature type="transmembrane region" description="Helical" evidence="9">
    <location>
        <begin position="56"/>
        <end position="77"/>
    </location>
</feature>
<keyword evidence="3 8" id="KW-0813">Transport</keyword>
<feature type="transmembrane region" description="Helical" evidence="9">
    <location>
        <begin position="359"/>
        <end position="383"/>
    </location>
</feature>
<dbReference type="PRINTS" id="PR00171">
    <property type="entry name" value="SUGRTRNSPORT"/>
</dbReference>
<feature type="transmembrane region" description="Helical" evidence="9">
    <location>
        <begin position="298"/>
        <end position="318"/>
    </location>
</feature>
<dbReference type="PROSITE" id="PS50850">
    <property type="entry name" value="MFS"/>
    <property type="match status" value="1"/>
</dbReference>
<dbReference type="InterPro" id="IPR020846">
    <property type="entry name" value="MFS_dom"/>
</dbReference>
<accession>A0AAW4U8Y6</accession>
<dbReference type="InterPro" id="IPR005828">
    <property type="entry name" value="MFS_sugar_transport-like"/>
</dbReference>
<dbReference type="InterPro" id="IPR047984">
    <property type="entry name" value="XylE-like"/>
</dbReference>
<sequence>MKIQEGEYKMIRQEKNLQIVIIISTFGGLLFGYDTGVINGALGAMSAPDQLNLNSFQQGLVVAILQLGATIGALGIGQVTDIYGRKKTIMILSILFFIASLCCVLSPNVNFMLAGRFALGIAVGGVSVTVPTYLAEISPTKKRGKVVTRNEFMIVSGQLLAFVFNAIIAISMGDSGHVWRYMLSLAVIPAIVLGLGMIKMPESPRWLISKGKIEEGANVLSKIRTSQEAKEEIEILKKAITEEANIKKMTIKDLKLAWVRRLLMIGIGMAFINQFTGVNSIMFYGTEILKTSGFTTNAAFLGNVANGVIAVIAMITSIMMMDRFGRRPMILTGLAGISVVLIGIGIISNTMQDSDMLPYFILGLTVLYLAFFQGLIGPVNWLIISEIFPLRLRGLSMGIVVMILWLSSFVVALLFPILLEYIGMSNTFFTFALLSILSFVFVYCFVPETRGHSLEELEYFFMYKYGK</sequence>
<dbReference type="FunFam" id="1.20.1250.20:FF:000134">
    <property type="entry name" value="MFS sugar transporter protein"/>
    <property type="match status" value="1"/>
</dbReference>
<dbReference type="InterPro" id="IPR036259">
    <property type="entry name" value="MFS_trans_sf"/>
</dbReference>
<dbReference type="Proteomes" id="UP001198190">
    <property type="component" value="Unassembled WGS sequence"/>
</dbReference>